<evidence type="ECO:0000259" key="2">
    <source>
        <dbReference type="Pfam" id="PF07995"/>
    </source>
</evidence>
<dbReference type="SUPFAM" id="SSF50952">
    <property type="entry name" value="Soluble quinoprotein glucose dehydrogenase"/>
    <property type="match status" value="1"/>
</dbReference>
<dbReference type="eggNOG" id="COG2133">
    <property type="taxonomic scope" value="Bacteria"/>
</dbReference>
<protein>
    <submittedName>
        <fullName evidence="3">Glucose sorbosone dehydrogenase</fullName>
    </submittedName>
</protein>
<dbReference type="AlphaFoldDB" id="C5C040"/>
<dbReference type="HOGENOM" id="CLU_012253_0_0_11"/>
<dbReference type="PANTHER" id="PTHR19328">
    <property type="entry name" value="HEDGEHOG-INTERACTING PROTEIN"/>
    <property type="match status" value="1"/>
</dbReference>
<organism evidence="3 4">
    <name type="scientific">Beutenbergia cavernae (strain ATCC BAA-8 / DSM 12333 / CCUG 43141 / JCM 11478 / NBRC 16432 / NCIMB 13614 / HKI 0122)</name>
    <dbReference type="NCBI Taxonomy" id="471853"/>
    <lineage>
        <taxon>Bacteria</taxon>
        <taxon>Bacillati</taxon>
        <taxon>Actinomycetota</taxon>
        <taxon>Actinomycetes</taxon>
        <taxon>Micrococcales</taxon>
        <taxon>Beutenbergiaceae</taxon>
        <taxon>Beutenbergia</taxon>
    </lineage>
</organism>
<feature type="region of interest" description="Disordered" evidence="1">
    <location>
        <begin position="43"/>
        <end position="76"/>
    </location>
</feature>
<dbReference type="InterPro" id="IPR012938">
    <property type="entry name" value="Glc/Sorbosone_DH"/>
</dbReference>
<proteinExistence type="predicted"/>
<dbReference type="STRING" id="471853.Bcav_0965"/>
<evidence type="ECO:0000313" key="4">
    <source>
        <dbReference type="Proteomes" id="UP000007962"/>
    </source>
</evidence>
<dbReference type="OrthoDB" id="9770043at2"/>
<feature type="region of interest" description="Disordered" evidence="1">
    <location>
        <begin position="383"/>
        <end position="404"/>
    </location>
</feature>
<dbReference type="Proteomes" id="UP000007962">
    <property type="component" value="Chromosome"/>
</dbReference>
<evidence type="ECO:0000313" key="3">
    <source>
        <dbReference type="EMBL" id="ACQ79226.1"/>
    </source>
</evidence>
<dbReference type="InterPro" id="IPR011042">
    <property type="entry name" value="6-blade_b-propeller_TolB-like"/>
</dbReference>
<dbReference type="InterPro" id="IPR011041">
    <property type="entry name" value="Quinoprot_gluc/sorb_DH_b-prop"/>
</dbReference>
<dbReference type="Pfam" id="PF07995">
    <property type="entry name" value="GSDH"/>
    <property type="match status" value="1"/>
</dbReference>
<reference evidence="3 4" key="1">
    <citation type="journal article" date="2009" name="Stand. Genomic Sci.">
        <title>Complete genome sequence of Beutenbergia cavernae type strain (HKI 0122).</title>
        <authorList>
            <person name="Land M."/>
            <person name="Pukall R."/>
            <person name="Abt B."/>
            <person name="Goker M."/>
            <person name="Rohde M."/>
            <person name="Glavina Del Rio T."/>
            <person name="Tice H."/>
            <person name="Copeland A."/>
            <person name="Cheng J.F."/>
            <person name="Lucas S."/>
            <person name="Chen F."/>
            <person name="Nolan M."/>
            <person name="Bruce D."/>
            <person name="Goodwin L."/>
            <person name="Pitluck S."/>
            <person name="Ivanova N."/>
            <person name="Mavromatis K."/>
            <person name="Ovchinnikova G."/>
            <person name="Pati A."/>
            <person name="Chen A."/>
            <person name="Palaniappan K."/>
            <person name="Hauser L."/>
            <person name="Chang Y.J."/>
            <person name="Jefferies C.C."/>
            <person name="Saunders E."/>
            <person name="Brettin T."/>
            <person name="Detter J.C."/>
            <person name="Han C."/>
            <person name="Chain P."/>
            <person name="Bristow J."/>
            <person name="Eisen J.A."/>
            <person name="Markowitz V."/>
            <person name="Hugenholtz P."/>
            <person name="Kyrpides N.C."/>
            <person name="Klenk H.P."/>
            <person name="Lapidus A."/>
        </authorList>
    </citation>
    <scope>NUCLEOTIDE SEQUENCE [LARGE SCALE GENOMIC DNA]</scope>
    <source>
        <strain evidence="4">ATCC BAA-8 / DSM 12333 / NBRC 16432</strain>
    </source>
</reference>
<keyword evidence="4" id="KW-1185">Reference proteome</keyword>
<dbReference type="KEGG" id="bcv:Bcav_0965"/>
<dbReference type="RefSeq" id="WP_012726006.1">
    <property type="nucleotide sequence ID" value="NC_012669.1"/>
</dbReference>
<evidence type="ECO:0000256" key="1">
    <source>
        <dbReference type="SAM" id="MobiDB-lite"/>
    </source>
</evidence>
<sequence>MGGARLVDVRRDRRGRAGAFGRRRRAVVSSALIAVALTACGPLAPGPGGDPVTPEATTSQAEPPSTTAEAPPPVGDVGTPVDVVTGLDAPWGVALLPGGDALVTLRDEARVVRLAADGTMTRLDAGGPDGTVPGVAPRSEAGLLGIAVAPDDPTDVFLYLTATDENRVVRARLDGDALTDLTTIVDGIPADSTHNGGRLAFGPDGFLYVTTGDAQIRPNAQDLDSLGGKILRVTHDGAAAPGNPFDTRVWSYGHRNVQGIGWTDGGVMYASEFGQNALDEVNRIEPGGNYGWPEVEGGGGTDRGFVDPVVTWPTSDASPSGLAVTAHGVWVAALRGERLWFLPFTGADDDGVGPPRELLTSELGRLRHVLAVDPDTLWLVTNNTDGRGDPRAGDDRIAAVDLGP</sequence>
<dbReference type="PANTHER" id="PTHR19328:SF13">
    <property type="entry name" value="HIPL1 PROTEIN"/>
    <property type="match status" value="1"/>
</dbReference>
<dbReference type="Gene3D" id="2.120.10.30">
    <property type="entry name" value="TolB, C-terminal domain"/>
    <property type="match status" value="1"/>
</dbReference>
<feature type="compositionally biased region" description="Basic and acidic residues" evidence="1">
    <location>
        <begin position="386"/>
        <end position="398"/>
    </location>
</feature>
<dbReference type="EMBL" id="CP001618">
    <property type="protein sequence ID" value="ACQ79226.1"/>
    <property type="molecule type" value="Genomic_DNA"/>
</dbReference>
<feature type="compositionally biased region" description="Low complexity" evidence="1">
    <location>
        <begin position="61"/>
        <end position="76"/>
    </location>
</feature>
<accession>C5C040</accession>
<feature type="domain" description="Glucose/Sorbosone dehydrogenase" evidence="2">
    <location>
        <begin position="87"/>
        <end position="387"/>
    </location>
</feature>
<gene>
    <name evidence="3" type="ordered locus">Bcav_0965</name>
</gene>
<name>C5C040_BEUC1</name>